<feature type="compositionally biased region" description="Low complexity" evidence="1">
    <location>
        <begin position="691"/>
        <end position="704"/>
    </location>
</feature>
<protein>
    <recommendedName>
        <fullName evidence="2">DUF8004 domain-containing protein</fullName>
    </recommendedName>
</protein>
<feature type="region of interest" description="Disordered" evidence="1">
    <location>
        <begin position="831"/>
        <end position="855"/>
    </location>
</feature>
<feature type="region of interest" description="Disordered" evidence="1">
    <location>
        <begin position="611"/>
        <end position="632"/>
    </location>
</feature>
<reference evidence="4" key="1">
    <citation type="journal article" date="2014" name="BMC Genomics">
        <title>Genome characteristics reveal the impact of lichenization on lichen-forming fungus Endocarpon pusillum Hedwig (Verrucariales, Ascomycota).</title>
        <authorList>
            <person name="Wang Y.-Y."/>
            <person name="Liu B."/>
            <person name="Zhang X.-Y."/>
            <person name="Zhou Q.-M."/>
            <person name="Zhang T."/>
            <person name="Li H."/>
            <person name="Yu Y.-F."/>
            <person name="Zhang X.-L."/>
            <person name="Hao X.-Y."/>
            <person name="Wang M."/>
            <person name="Wang L."/>
            <person name="Wei J.-C."/>
        </authorList>
    </citation>
    <scope>NUCLEOTIDE SEQUENCE [LARGE SCALE GENOMIC DNA]</scope>
    <source>
        <strain evidence="4">Z07020 / HMAS-L-300199</strain>
    </source>
</reference>
<dbReference type="eggNOG" id="ENOG502RYFW">
    <property type="taxonomic scope" value="Eukaryota"/>
</dbReference>
<dbReference type="OrthoDB" id="4114825at2759"/>
<dbReference type="RefSeq" id="XP_007800621.1">
    <property type="nucleotide sequence ID" value="XM_007802430.1"/>
</dbReference>
<feature type="compositionally biased region" description="Low complexity" evidence="1">
    <location>
        <begin position="835"/>
        <end position="846"/>
    </location>
</feature>
<feature type="compositionally biased region" description="Polar residues" evidence="1">
    <location>
        <begin position="709"/>
        <end position="725"/>
    </location>
</feature>
<evidence type="ECO:0000313" key="3">
    <source>
        <dbReference type="EMBL" id="ERF73618.1"/>
    </source>
</evidence>
<dbReference type="Pfam" id="PF26013">
    <property type="entry name" value="DUF8004"/>
    <property type="match status" value="1"/>
</dbReference>
<gene>
    <name evidence="3" type="ORF">EPUS_00871</name>
</gene>
<organism evidence="3 4">
    <name type="scientific">Endocarpon pusillum (strain Z07020 / HMAS-L-300199)</name>
    <name type="common">Lichen-forming fungus</name>
    <dbReference type="NCBI Taxonomy" id="1263415"/>
    <lineage>
        <taxon>Eukaryota</taxon>
        <taxon>Fungi</taxon>
        <taxon>Dikarya</taxon>
        <taxon>Ascomycota</taxon>
        <taxon>Pezizomycotina</taxon>
        <taxon>Eurotiomycetes</taxon>
        <taxon>Chaetothyriomycetidae</taxon>
        <taxon>Verrucariales</taxon>
        <taxon>Verrucariaceae</taxon>
        <taxon>Endocarpon</taxon>
    </lineage>
</organism>
<dbReference type="EMBL" id="KE720941">
    <property type="protein sequence ID" value="ERF73618.1"/>
    <property type="molecule type" value="Genomic_DNA"/>
</dbReference>
<feature type="domain" description="DUF8004" evidence="2">
    <location>
        <begin position="166"/>
        <end position="255"/>
    </location>
</feature>
<keyword evidence="4" id="KW-1185">Reference proteome</keyword>
<feature type="compositionally biased region" description="Low complexity" evidence="1">
    <location>
        <begin position="732"/>
        <end position="752"/>
    </location>
</feature>
<dbReference type="OMA" id="KAMIIRT"/>
<sequence>MSRGSTRMRGRMAGMRRWDGRSRITTDWFGLHNDTELNFSDGDILVFLHEPGKARRRVSFRLHAEYLATTGFQSLVDQAVVAPTPKHWAMPASPSGELSVTVRELYLPPPNNADRDAIAQHNLATRNFFAWLYDRPLAGKTLGASMVDAMTKAYTYRPNHAELINRDMLAYLDRRGYMDFRECVDHALAVLQLAESCRMESLWVNAFSHCVGMHHGLRASIEYNRVSRVTKAMIIRTRLEMDIRLDGVAKSMTTFFDYDVSGSSLGFGRIAKDHMDRFRSFLHGHYIESHGFWPPSGFAASFALRRSLYSSMYMEFRALYQYLVDTQANPALPIAKPSQSGIWTFQIIRAFDAQCKLETLPHPLPLLPQPVRHSAPLGFTIKKRRMEREARQIALIKSLGDASNRNPDLMKSRLVRSYSQFEKQTVLDGFDPVDPIEGRKVRWILIYAIFQTLASVISAPKEVTDTDGLSYPLCCQRPKVMPWVVEEDESAAIIPVASRSTKSKDDFRDGFQGPNHEPRGDGTMITCQGDVSLPSFTTFSSQVEVHIASSAPSSPSNSTASKSSLAPSLLRPSQNLEESPGDTATISKLTLPTRRKFVSFQQIVPDKCDNKLSQTIGNRVPPSAIGQSDVNRSSAEKVINNSLFIRTAASPPPYENPPSPSNRPPSYVAPRNFTPSLVPFTTPSPPSRAESPTLPTLPSTPSSSRDSSHNSAFSCIASKSSTPSDGQHLDHNSTQNSNTATAASAPIPIPTAESVDFPKVNEKKVVKPRERPNISAKRSPSSFPSAPCTTAPNKALPQLPSKLVRSTVSGPEKYLSLPSVTGSGQIGMPKALLGSTSNTSSNTSVNITKEETETI</sequence>
<dbReference type="InterPro" id="IPR058317">
    <property type="entry name" value="DUF8004"/>
</dbReference>
<feature type="compositionally biased region" description="Basic and acidic residues" evidence="1">
    <location>
        <begin position="759"/>
        <end position="772"/>
    </location>
</feature>
<feature type="region of interest" description="Disordered" evidence="1">
    <location>
        <begin position="649"/>
        <end position="796"/>
    </location>
</feature>
<feature type="region of interest" description="Disordered" evidence="1">
    <location>
        <begin position="549"/>
        <end position="584"/>
    </location>
</feature>
<dbReference type="Proteomes" id="UP000019373">
    <property type="component" value="Unassembled WGS sequence"/>
</dbReference>
<feature type="region of interest" description="Disordered" evidence="1">
    <location>
        <begin position="502"/>
        <end position="527"/>
    </location>
</feature>
<dbReference type="PANTHER" id="PTHR39601:SF1">
    <property type="entry name" value="CHORIOGENIN HMINOR"/>
    <property type="match status" value="1"/>
</dbReference>
<feature type="compositionally biased region" description="Pro residues" evidence="1">
    <location>
        <begin position="650"/>
        <end position="663"/>
    </location>
</feature>
<dbReference type="AlphaFoldDB" id="U1GMY4"/>
<accession>U1GMY4</accession>
<dbReference type="PANTHER" id="PTHR39601">
    <property type="entry name" value="CHORIOGENIN HMINOR"/>
    <property type="match status" value="1"/>
</dbReference>
<feature type="compositionally biased region" description="Polar residues" evidence="1">
    <location>
        <begin position="776"/>
        <end position="792"/>
    </location>
</feature>
<feature type="compositionally biased region" description="Low complexity" evidence="1">
    <location>
        <begin position="549"/>
        <end position="573"/>
    </location>
</feature>
<proteinExistence type="predicted"/>
<evidence type="ECO:0000313" key="4">
    <source>
        <dbReference type="Proteomes" id="UP000019373"/>
    </source>
</evidence>
<evidence type="ECO:0000259" key="2">
    <source>
        <dbReference type="Pfam" id="PF26013"/>
    </source>
</evidence>
<evidence type="ECO:0000256" key="1">
    <source>
        <dbReference type="SAM" id="MobiDB-lite"/>
    </source>
</evidence>
<dbReference type="HOGENOM" id="CLU_334002_0_0_1"/>
<dbReference type="GeneID" id="19235931"/>
<name>U1GMY4_ENDPU</name>
<feature type="compositionally biased region" description="Polar residues" evidence="1">
    <location>
        <begin position="574"/>
        <end position="584"/>
    </location>
</feature>